<feature type="compositionally biased region" description="Polar residues" evidence="1">
    <location>
        <begin position="53"/>
        <end position="63"/>
    </location>
</feature>
<comment type="caution">
    <text evidence="2">The sequence shown here is derived from an EMBL/GenBank/DDBJ whole genome shotgun (WGS) entry which is preliminary data.</text>
</comment>
<name>A0A8H4W887_9HELO</name>
<evidence type="ECO:0000256" key="1">
    <source>
        <dbReference type="SAM" id="MobiDB-lite"/>
    </source>
</evidence>
<organism evidence="2 3">
    <name type="scientific">Cudoniella acicularis</name>
    <dbReference type="NCBI Taxonomy" id="354080"/>
    <lineage>
        <taxon>Eukaryota</taxon>
        <taxon>Fungi</taxon>
        <taxon>Dikarya</taxon>
        <taxon>Ascomycota</taxon>
        <taxon>Pezizomycotina</taxon>
        <taxon>Leotiomycetes</taxon>
        <taxon>Helotiales</taxon>
        <taxon>Tricladiaceae</taxon>
        <taxon>Cudoniella</taxon>
    </lineage>
</organism>
<proteinExistence type="predicted"/>
<feature type="compositionally biased region" description="Basic and acidic residues" evidence="1">
    <location>
        <begin position="64"/>
        <end position="73"/>
    </location>
</feature>
<feature type="region of interest" description="Disordered" evidence="1">
    <location>
        <begin position="13"/>
        <end position="90"/>
    </location>
</feature>
<evidence type="ECO:0000313" key="2">
    <source>
        <dbReference type="EMBL" id="KAF4637557.1"/>
    </source>
</evidence>
<gene>
    <name evidence="2" type="ORF">G7Y89_g528</name>
</gene>
<reference evidence="2 3" key="1">
    <citation type="submission" date="2020-03" db="EMBL/GenBank/DDBJ databases">
        <title>Draft Genome Sequence of Cudoniella acicularis.</title>
        <authorList>
            <person name="Buettner E."/>
            <person name="Kellner H."/>
        </authorList>
    </citation>
    <scope>NUCLEOTIDE SEQUENCE [LARGE SCALE GENOMIC DNA]</scope>
    <source>
        <strain evidence="2 3">DSM 108380</strain>
    </source>
</reference>
<accession>A0A8H4W887</accession>
<evidence type="ECO:0000313" key="3">
    <source>
        <dbReference type="Proteomes" id="UP000566819"/>
    </source>
</evidence>
<protein>
    <submittedName>
        <fullName evidence="2">Uncharacterized protein</fullName>
    </submittedName>
</protein>
<dbReference type="AlphaFoldDB" id="A0A8H4W887"/>
<sequence>MLLALPNISRAQQISPESRRQIGSIPRDARIVSLPPPVAERREQPTVDRVVQSRRQQNTTSKPSSDRIGREDVQYQSAGTCNAQSRWSFG</sequence>
<dbReference type="EMBL" id="JAAMPI010000019">
    <property type="protein sequence ID" value="KAF4637557.1"/>
    <property type="molecule type" value="Genomic_DNA"/>
</dbReference>
<feature type="compositionally biased region" description="Polar residues" evidence="1">
    <location>
        <begin position="74"/>
        <end position="90"/>
    </location>
</feature>
<dbReference type="Proteomes" id="UP000566819">
    <property type="component" value="Unassembled WGS sequence"/>
</dbReference>
<keyword evidence="3" id="KW-1185">Reference proteome</keyword>